<sequence length="156" mass="17677">MYTKIALMDWFTYLDITSGEPRRWPVLAERRAPPRPRPQNAVVIQFQVKLATRSAKFLSTRTLTARFNLISLARSRILPPRRRLLPHRNLSNLRKEQPKTAVRRRGSSIAFQFLDPVRKLGLSSDLGGGVSRAEGSNRYGPCNLVNSGPVGRIIEN</sequence>
<keyword evidence="2" id="KW-1185">Reference proteome</keyword>
<reference evidence="2" key="1">
    <citation type="journal article" date="2019" name="Curr. Biol.">
        <title>Genome Sequence of Striga asiatica Provides Insight into the Evolution of Plant Parasitism.</title>
        <authorList>
            <person name="Yoshida S."/>
            <person name="Kim S."/>
            <person name="Wafula E.K."/>
            <person name="Tanskanen J."/>
            <person name="Kim Y.M."/>
            <person name="Honaas L."/>
            <person name="Yang Z."/>
            <person name="Spallek T."/>
            <person name="Conn C.E."/>
            <person name="Ichihashi Y."/>
            <person name="Cheong K."/>
            <person name="Cui S."/>
            <person name="Der J.P."/>
            <person name="Gundlach H."/>
            <person name="Jiao Y."/>
            <person name="Hori C."/>
            <person name="Ishida J.K."/>
            <person name="Kasahara H."/>
            <person name="Kiba T."/>
            <person name="Kim M.S."/>
            <person name="Koo N."/>
            <person name="Laohavisit A."/>
            <person name="Lee Y.H."/>
            <person name="Lumba S."/>
            <person name="McCourt P."/>
            <person name="Mortimer J.C."/>
            <person name="Mutuku J.M."/>
            <person name="Nomura T."/>
            <person name="Sasaki-Sekimoto Y."/>
            <person name="Seto Y."/>
            <person name="Wang Y."/>
            <person name="Wakatake T."/>
            <person name="Sakakibara H."/>
            <person name="Demura T."/>
            <person name="Yamaguchi S."/>
            <person name="Yoneyama K."/>
            <person name="Manabe R.I."/>
            <person name="Nelson D.C."/>
            <person name="Schulman A.H."/>
            <person name="Timko M.P."/>
            <person name="dePamphilis C.W."/>
            <person name="Choi D."/>
            <person name="Shirasu K."/>
        </authorList>
    </citation>
    <scope>NUCLEOTIDE SEQUENCE [LARGE SCALE GENOMIC DNA]</scope>
    <source>
        <strain evidence="2">cv. UVA1</strain>
    </source>
</reference>
<name>A0A5A7QXG6_STRAF</name>
<gene>
    <name evidence="1" type="ORF">STAS_26319</name>
</gene>
<protein>
    <submittedName>
        <fullName evidence="1">P-loop containing nucleoside triphosphatehydrolases superfamily protein</fullName>
    </submittedName>
</protein>
<dbReference type="Proteomes" id="UP000325081">
    <property type="component" value="Unassembled WGS sequence"/>
</dbReference>
<keyword evidence="1" id="KW-0378">Hydrolase</keyword>
<organism evidence="1 2">
    <name type="scientific">Striga asiatica</name>
    <name type="common">Asiatic witchweed</name>
    <name type="synonym">Buchnera asiatica</name>
    <dbReference type="NCBI Taxonomy" id="4170"/>
    <lineage>
        <taxon>Eukaryota</taxon>
        <taxon>Viridiplantae</taxon>
        <taxon>Streptophyta</taxon>
        <taxon>Embryophyta</taxon>
        <taxon>Tracheophyta</taxon>
        <taxon>Spermatophyta</taxon>
        <taxon>Magnoliopsida</taxon>
        <taxon>eudicotyledons</taxon>
        <taxon>Gunneridae</taxon>
        <taxon>Pentapetalae</taxon>
        <taxon>asterids</taxon>
        <taxon>lamiids</taxon>
        <taxon>Lamiales</taxon>
        <taxon>Orobanchaceae</taxon>
        <taxon>Buchnereae</taxon>
        <taxon>Striga</taxon>
    </lineage>
</organism>
<dbReference type="AlphaFoldDB" id="A0A5A7QXG6"/>
<accession>A0A5A7QXG6</accession>
<proteinExistence type="predicted"/>
<evidence type="ECO:0000313" key="2">
    <source>
        <dbReference type="Proteomes" id="UP000325081"/>
    </source>
</evidence>
<comment type="caution">
    <text evidence="1">The sequence shown here is derived from an EMBL/GenBank/DDBJ whole genome shotgun (WGS) entry which is preliminary data.</text>
</comment>
<dbReference type="GO" id="GO:0016787">
    <property type="term" value="F:hydrolase activity"/>
    <property type="evidence" value="ECO:0007669"/>
    <property type="project" value="UniProtKB-KW"/>
</dbReference>
<dbReference type="EMBL" id="BKCP01008416">
    <property type="protein sequence ID" value="GER49097.1"/>
    <property type="molecule type" value="Genomic_DNA"/>
</dbReference>
<evidence type="ECO:0000313" key="1">
    <source>
        <dbReference type="EMBL" id="GER49097.1"/>
    </source>
</evidence>